<evidence type="ECO:0000313" key="2">
    <source>
        <dbReference type="EMBL" id="RVE55781.1"/>
    </source>
</evidence>
<accession>A0A3S2MBI3</accession>
<dbReference type="AlphaFoldDB" id="A0A3S2MBI3"/>
<feature type="compositionally biased region" description="Basic and acidic residues" evidence="1">
    <location>
        <begin position="47"/>
        <end position="67"/>
    </location>
</feature>
<proteinExistence type="predicted"/>
<reference evidence="2 3" key="1">
    <citation type="submission" date="2018-11" db="EMBL/GenBank/DDBJ databases">
        <authorList>
            <person name="Lopez-Roques C."/>
            <person name="Donnadieu C."/>
            <person name="Bouchez O."/>
            <person name="Klopp C."/>
            <person name="Cabau C."/>
            <person name="Zahm M."/>
        </authorList>
    </citation>
    <scope>NUCLEOTIDE SEQUENCE [LARGE SCALE GENOMIC DNA]</scope>
    <source>
        <strain evidence="2">RS831</strain>
        <tissue evidence="2">Whole body</tissue>
    </source>
</reference>
<gene>
    <name evidence="2" type="ORF">OJAV_G00229870</name>
</gene>
<keyword evidence="3" id="KW-1185">Reference proteome</keyword>
<feature type="compositionally biased region" description="Pro residues" evidence="1">
    <location>
        <begin position="68"/>
        <end position="77"/>
    </location>
</feature>
<organism evidence="2 3">
    <name type="scientific">Oryzias javanicus</name>
    <name type="common">Javanese ricefish</name>
    <name type="synonym">Aplocheilus javanicus</name>
    <dbReference type="NCBI Taxonomy" id="123683"/>
    <lineage>
        <taxon>Eukaryota</taxon>
        <taxon>Metazoa</taxon>
        <taxon>Chordata</taxon>
        <taxon>Craniata</taxon>
        <taxon>Vertebrata</taxon>
        <taxon>Euteleostomi</taxon>
        <taxon>Actinopterygii</taxon>
        <taxon>Neopterygii</taxon>
        <taxon>Teleostei</taxon>
        <taxon>Neoteleostei</taxon>
        <taxon>Acanthomorphata</taxon>
        <taxon>Ovalentaria</taxon>
        <taxon>Atherinomorphae</taxon>
        <taxon>Beloniformes</taxon>
        <taxon>Adrianichthyidae</taxon>
        <taxon>Oryziinae</taxon>
        <taxon>Oryzias</taxon>
    </lineage>
</organism>
<name>A0A3S2MBI3_ORYJA</name>
<dbReference type="EMBL" id="CM012460">
    <property type="protein sequence ID" value="RVE55781.1"/>
    <property type="molecule type" value="Genomic_DNA"/>
</dbReference>
<reference evidence="2 3" key="2">
    <citation type="submission" date="2019-01" db="EMBL/GenBank/DDBJ databases">
        <title>A chromosome length genome reference of the Java medaka (oryzias javanicus).</title>
        <authorList>
            <person name="Herpin A."/>
            <person name="Takehana Y."/>
            <person name="Naruse K."/>
            <person name="Ansai S."/>
            <person name="Kawaguchi M."/>
        </authorList>
    </citation>
    <scope>NUCLEOTIDE SEQUENCE [LARGE SCALE GENOMIC DNA]</scope>
    <source>
        <strain evidence="2">RS831</strain>
        <tissue evidence="2">Whole body</tissue>
    </source>
</reference>
<feature type="region of interest" description="Disordered" evidence="1">
    <location>
        <begin position="29"/>
        <end position="95"/>
    </location>
</feature>
<dbReference type="Proteomes" id="UP000283210">
    <property type="component" value="Chromosome 24"/>
</dbReference>
<evidence type="ECO:0000256" key="1">
    <source>
        <dbReference type="SAM" id="MobiDB-lite"/>
    </source>
</evidence>
<sequence length="95" mass="10074">MKGGERKSVRAARVAGFVLKPPFCQTCARASAAAAPKPSLRRVSALAERRAQADGQRDAVGHTRTPDEPPSPPPPQSAHPAPLLSSMDSARPRRN</sequence>
<protein>
    <submittedName>
        <fullName evidence="2">Uncharacterized protein</fullName>
    </submittedName>
</protein>
<evidence type="ECO:0000313" key="3">
    <source>
        <dbReference type="Proteomes" id="UP000283210"/>
    </source>
</evidence>